<sequence length="814" mass="89481">PIFNQTLYSAIIPEDFTVGGTLLTVLARDQDAALNARVTYSIVSFSTESDYFVIDNITGVVRSSKEFDYETQRMYSFSVRAEDRGSPIRSAIATIHVQITDTNDNRPIFQPMEYETRVSENTPLGTIVARVKAVDKDSTSNADLIYSIQNGNNNGSFTIDNSTGEIMTRKEFDFEKTERYNLTISVSDTGVPALSSLNFANVVIIVVDENDNPPEFAQKRYTATVYENFTVGTVVLRVTAHDKDSGPNAMLKYSIHSGNTDDAFVIIADSGDISLDKPLDKETIENYTLVLIVTDMGIPPLESIKRMVVNVIVSGVNEHAPRFLNEFYNASIPENLPLGTSIVRVRAVEDDVSVGARFIYVIKDAASSKVFLVNQTGDITLARELDYETRRRYEFEMYENVTSGTQVLTLFAHDRDEGINGQVFYYIVTSSVKGVFTTNSTTGVVSLTAELDRESVYQYNMLVVAQDGGSPPRTASAHVKVEVLDCNDNPPVFTTLYYTLQLSEATSIGTRILRVSANDRDDKDEGVNAEIRYFLKDAIVSKKFSINDTTGQITIKQAVDYEERSSYSFEVFASDGGEARLTGSSSVRITIIDVNDNRPYFLPTRYYVQLVENVAIGTPVTQVTASDLDSSLNGKVLFSILGGNSDGKFVIDQNTGVVTTNKSLDYEDVTEYTLVIQATDCGDPPLNSSQPGMLHVSVVNINDNSPVFSQKMYSASIDENTTVGHVILRVTASDLDSSLNGKVLFSILEGNSDGKFVVDQNTGVVTTNKSLDYEDVTEYTLVIQATDCGDPPLNSSQPGMLHVSVVNINDNSPV</sequence>
<dbReference type="FunFam" id="2.60.40.60:FF:000275">
    <property type="entry name" value="Si:dkey-30k22.7"/>
    <property type="match status" value="4"/>
</dbReference>
<name>A7SSF2_NEMVE</name>
<dbReference type="GO" id="GO:0050839">
    <property type="term" value="F:cell adhesion molecule binding"/>
    <property type="evidence" value="ECO:0000318"/>
    <property type="project" value="GO_Central"/>
</dbReference>
<dbReference type="EMBL" id="DS469776">
    <property type="protein sequence ID" value="EDO33359.1"/>
    <property type="molecule type" value="Genomic_DNA"/>
</dbReference>
<evidence type="ECO:0000256" key="2">
    <source>
        <dbReference type="ARBA" id="ARBA00022692"/>
    </source>
</evidence>
<feature type="domain" description="Cadherin" evidence="8">
    <location>
        <begin position="324"/>
        <end position="393"/>
    </location>
</feature>
<dbReference type="AlphaFoldDB" id="A7SSF2"/>
<feature type="domain" description="Cadherin" evidence="8">
    <location>
        <begin position="494"/>
        <end position="601"/>
    </location>
</feature>
<dbReference type="SUPFAM" id="SSF49313">
    <property type="entry name" value="Cadherin-like"/>
    <property type="match status" value="8"/>
</dbReference>
<keyword evidence="10" id="KW-1185">Reference proteome</keyword>
<feature type="non-terminal residue" evidence="9">
    <location>
        <position position="814"/>
    </location>
</feature>
<protein>
    <recommendedName>
        <fullName evidence="8">Cadherin domain-containing protein</fullName>
    </recommendedName>
</protein>
<evidence type="ECO:0000256" key="7">
    <source>
        <dbReference type="PROSITE-ProRule" id="PRU00043"/>
    </source>
</evidence>
<dbReference type="STRING" id="45351.A7SSF2"/>
<feature type="domain" description="Cadherin" evidence="8">
    <location>
        <begin position="389"/>
        <end position="493"/>
    </location>
</feature>
<dbReference type="CDD" id="cd11304">
    <property type="entry name" value="Cadherin_repeat"/>
    <property type="match status" value="7"/>
</dbReference>
<keyword evidence="2" id="KW-0812">Transmembrane</keyword>
<dbReference type="PROSITE" id="PS50268">
    <property type="entry name" value="CADHERIN_2"/>
    <property type="match status" value="8"/>
</dbReference>
<dbReference type="FunFam" id="2.60.40.60:FF:000020">
    <property type="entry name" value="Dachsous cadherin-related 1b"/>
    <property type="match status" value="1"/>
</dbReference>
<feature type="domain" description="Cadherin" evidence="8">
    <location>
        <begin position="602"/>
        <end position="708"/>
    </location>
</feature>
<keyword evidence="4 7" id="KW-0106">Calcium</keyword>
<feature type="domain" description="Cadherin" evidence="8">
    <location>
        <begin position="110"/>
        <end position="216"/>
    </location>
</feature>
<dbReference type="GO" id="GO:0007155">
    <property type="term" value="P:cell adhesion"/>
    <property type="evidence" value="ECO:0000318"/>
    <property type="project" value="GO_Central"/>
</dbReference>
<feature type="domain" description="Cadherin" evidence="8">
    <location>
        <begin position="709"/>
        <end position="814"/>
    </location>
</feature>
<organism evidence="9 10">
    <name type="scientific">Nematostella vectensis</name>
    <name type="common">Starlet sea anemone</name>
    <dbReference type="NCBI Taxonomy" id="45351"/>
    <lineage>
        <taxon>Eukaryota</taxon>
        <taxon>Metazoa</taxon>
        <taxon>Cnidaria</taxon>
        <taxon>Anthozoa</taxon>
        <taxon>Hexacorallia</taxon>
        <taxon>Actiniaria</taxon>
        <taxon>Edwardsiidae</taxon>
        <taxon>Nematostella</taxon>
    </lineage>
</organism>
<dbReference type="InterPro" id="IPR002126">
    <property type="entry name" value="Cadherin-like_dom"/>
</dbReference>
<reference evidence="9 10" key="1">
    <citation type="journal article" date="2007" name="Science">
        <title>Sea anemone genome reveals ancestral eumetazoan gene repertoire and genomic organization.</title>
        <authorList>
            <person name="Putnam N.H."/>
            <person name="Srivastava M."/>
            <person name="Hellsten U."/>
            <person name="Dirks B."/>
            <person name="Chapman J."/>
            <person name="Salamov A."/>
            <person name="Terry A."/>
            <person name="Shapiro H."/>
            <person name="Lindquist E."/>
            <person name="Kapitonov V.V."/>
            <person name="Jurka J."/>
            <person name="Genikhovich G."/>
            <person name="Grigoriev I.V."/>
            <person name="Lucas S.M."/>
            <person name="Steele R.E."/>
            <person name="Finnerty J.R."/>
            <person name="Technau U."/>
            <person name="Martindale M.Q."/>
            <person name="Rokhsar D.S."/>
        </authorList>
    </citation>
    <scope>NUCLEOTIDE SEQUENCE [LARGE SCALE GENOMIC DNA]</scope>
    <source>
        <strain evidence="10">CH2 X CH6</strain>
    </source>
</reference>
<dbReference type="PANTHER" id="PTHR24026:SF126">
    <property type="entry name" value="PROTOCADHERIN FAT 4"/>
    <property type="match status" value="1"/>
</dbReference>
<dbReference type="Gene3D" id="2.60.40.60">
    <property type="entry name" value="Cadherins"/>
    <property type="match status" value="8"/>
</dbReference>
<evidence type="ECO:0000259" key="8">
    <source>
        <dbReference type="PROSITE" id="PS50268"/>
    </source>
</evidence>
<dbReference type="PANTHER" id="PTHR24026">
    <property type="entry name" value="FAT ATYPICAL CADHERIN-RELATED"/>
    <property type="match status" value="1"/>
</dbReference>
<keyword evidence="6" id="KW-0472">Membrane</keyword>
<evidence type="ECO:0000256" key="6">
    <source>
        <dbReference type="ARBA" id="ARBA00023136"/>
    </source>
</evidence>
<accession>A7SSF2</accession>
<dbReference type="FunFam" id="2.60.40.60:FF:000319">
    <property type="entry name" value="FAT atypical cadherin 1b"/>
    <property type="match status" value="1"/>
</dbReference>
<dbReference type="SMART" id="SM00112">
    <property type="entry name" value="CA"/>
    <property type="match status" value="7"/>
</dbReference>
<dbReference type="InterPro" id="IPR020894">
    <property type="entry name" value="Cadherin_CS"/>
</dbReference>
<dbReference type="HOGENOM" id="CLU_347041_0_0_1"/>
<comment type="subcellular location">
    <subcellularLocation>
        <location evidence="1">Membrane</location>
    </subcellularLocation>
</comment>
<proteinExistence type="predicted"/>
<keyword evidence="3" id="KW-0677">Repeat</keyword>
<dbReference type="Proteomes" id="UP000001593">
    <property type="component" value="Unassembled WGS sequence"/>
</dbReference>
<dbReference type="PRINTS" id="PR00205">
    <property type="entry name" value="CADHERIN"/>
</dbReference>
<gene>
    <name evidence="9" type="ORF">NEMVEDRAFT_v1g129882</name>
</gene>
<evidence type="ECO:0000256" key="1">
    <source>
        <dbReference type="ARBA" id="ARBA00004370"/>
    </source>
</evidence>
<dbReference type="InterPro" id="IPR015919">
    <property type="entry name" value="Cadherin-like_sf"/>
</dbReference>
<dbReference type="Pfam" id="PF00028">
    <property type="entry name" value="Cadherin"/>
    <property type="match status" value="7"/>
</dbReference>
<dbReference type="OMA" id="GFTHENQ"/>
<dbReference type="GO" id="GO:0005886">
    <property type="term" value="C:plasma membrane"/>
    <property type="evidence" value="ECO:0000318"/>
    <property type="project" value="GO_Central"/>
</dbReference>
<dbReference type="GO" id="GO:0007156">
    <property type="term" value="P:homophilic cell adhesion via plasma membrane adhesion molecules"/>
    <property type="evidence" value="ECO:0007669"/>
    <property type="project" value="InterPro"/>
</dbReference>
<feature type="non-terminal residue" evidence="9">
    <location>
        <position position="1"/>
    </location>
</feature>
<dbReference type="PROSITE" id="PS00232">
    <property type="entry name" value="CADHERIN_1"/>
    <property type="match status" value="4"/>
</dbReference>
<dbReference type="InParanoid" id="A7SSF2"/>
<keyword evidence="5" id="KW-1133">Transmembrane helix</keyword>
<evidence type="ECO:0000256" key="3">
    <source>
        <dbReference type="ARBA" id="ARBA00022737"/>
    </source>
</evidence>
<evidence type="ECO:0000313" key="9">
    <source>
        <dbReference type="EMBL" id="EDO33359.1"/>
    </source>
</evidence>
<feature type="domain" description="Cadherin" evidence="8">
    <location>
        <begin position="4"/>
        <end position="109"/>
    </location>
</feature>
<evidence type="ECO:0000256" key="5">
    <source>
        <dbReference type="ARBA" id="ARBA00022989"/>
    </source>
</evidence>
<dbReference type="FunFam" id="2.60.40.60:FF:000353">
    <property type="entry name" value="Dachsous, isoform B"/>
    <property type="match status" value="1"/>
</dbReference>
<evidence type="ECO:0000256" key="4">
    <source>
        <dbReference type="ARBA" id="ARBA00022837"/>
    </source>
</evidence>
<evidence type="ECO:0000313" key="10">
    <source>
        <dbReference type="Proteomes" id="UP000001593"/>
    </source>
</evidence>
<dbReference type="eggNOG" id="KOG4289">
    <property type="taxonomic scope" value="Eukaryota"/>
</dbReference>
<feature type="domain" description="Cadherin" evidence="8">
    <location>
        <begin position="217"/>
        <end position="323"/>
    </location>
</feature>
<dbReference type="GO" id="GO:0005509">
    <property type="term" value="F:calcium ion binding"/>
    <property type="evidence" value="ECO:0007669"/>
    <property type="project" value="UniProtKB-UniRule"/>
</dbReference>